<evidence type="ECO:0000256" key="2">
    <source>
        <dbReference type="ARBA" id="ARBA00022448"/>
    </source>
</evidence>
<protein>
    <recommendedName>
        <fullName evidence="12">TonB-dependent receptor-like beta-barrel domain-containing protein</fullName>
    </recommendedName>
</protein>
<evidence type="ECO:0000313" key="14">
    <source>
        <dbReference type="Proteomes" id="UP000029392"/>
    </source>
</evidence>
<keyword evidence="4" id="KW-0410">Iron transport</keyword>
<dbReference type="eggNOG" id="COG4772">
    <property type="taxonomic scope" value="Bacteria"/>
</dbReference>
<comment type="subcellular location">
    <subcellularLocation>
        <location evidence="1">Cell outer membrane</location>
        <topology evidence="1">Multi-pass membrane protein</topology>
    </subcellularLocation>
</comment>
<dbReference type="EMBL" id="AVCH01000005">
    <property type="protein sequence ID" value="KFN52115.1"/>
    <property type="molecule type" value="Genomic_DNA"/>
</dbReference>
<dbReference type="InterPro" id="IPR039426">
    <property type="entry name" value="TonB-dep_rcpt-like"/>
</dbReference>
<keyword evidence="3" id="KW-1134">Transmembrane beta strand</keyword>
<sequence>RAAADGYRRHSAWRRDAAQAQLRAALAGGGELTVLLNHLDLVADDPQGLTAAELARDRRASSPGALLFDTRKTVEQQQLGARFVQPVGAWQELALVAYAGRRQTFQGLSVPVAAQASPASGGGVIDLDRDYRGLDARWQARPGDGELTLTAGSAFELADETRLGFENFADGRLGVVGALRRDEDNTVRSHDIYAQADWTFAPEWSLNAGLRRSVVRFESVDRYLRPGNPDDSGALRYSRTSPVLGLLWRAREGLSVYANAGAGFETPTFAELAYRTDGASGLNTALRPARSRHAELGLRWRGDAAKFDAALFHARTEDELVVVANQGGRSTFANAGLTRRRGAELSFEAPLADDWTLSGSATWLDARHRRDFGLCAAPPCADGALLIVAGKQLPAVAARSAWAELRWRADERTDVMLEARATSRFFADDRNTAAAPGHAVFDLAAERRFRAGGMQWRAWARVANVLDRAVVGSVIVNEANRRYFEPAPRRQWLLGLTATPL</sequence>
<gene>
    <name evidence="13" type="ORF">N790_12790</name>
</gene>
<keyword evidence="6" id="KW-0732">Signal</keyword>
<dbReference type="SUPFAM" id="SSF56935">
    <property type="entry name" value="Porins"/>
    <property type="match status" value="1"/>
</dbReference>
<dbReference type="AlphaFoldDB" id="A0A091C639"/>
<dbReference type="Gene3D" id="2.40.170.20">
    <property type="entry name" value="TonB-dependent receptor, beta-barrel domain"/>
    <property type="match status" value="1"/>
</dbReference>
<dbReference type="STRING" id="1384054.N790_12790"/>
<evidence type="ECO:0000256" key="3">
    <source>
        <dbReference type="ARBA" id="ARBA00022452"/>
    </source>
</evidence>
<dbReference type="RefSeq" id="WP_043799878.1">
    <property type="nucleotide sequence ID" value="NZ_AVCH01000005.1"/>
</dbReference>
<evidence type="ECO:0000256" key="11">
    <source>
        <dbReference type="ARBA" id="ARBA00023237"/>
    </source>
</evidence>
<keyword evidence="10" id="KW-0472">Membrane</keyword>
<keyword evidence="7" id="KW-0408">Iron</keyword>
<keyword evidence="9" id="KW-0798">TonB box</keyword>
<evidence type="ECO:0000256" key="1">
    <source>
        <dbReference type="ARBA" id="ARBA00004571"/>
    </source>
</evidence>
<dbReference type="PATRIC" id="fig|1384054.3.peg.236"/>
<keyword evidence="8" id="KW-0406">Ion transport</keyword>
<dbReference type="InterPro" id="IPR036942">
    <property type="entry name" value="Beta-barrel_TonB_sf"/>
</dbReference>
<dbReference type="PANTHER" id="PTHR32552">
    <property type="entry name" value="FERRICHROME IRON RECEPTOR-RELATED"/>
    <property type="match status" value="1"/>
</dbReference>
<feature type="non-terminal residue" evidence="13">
    <location>
        <position position="1"/>
    </location>
</feature>
<evidence type="ECO:0000256" key="7">
    <source>
        <dbReference type="ARBA" id="ARBA00023004"/>
    </source>
</evidence>
<keyword evidence="11" id="KW-0998">Cell outer membrane</keyword>
<evidence type="ECO:0000256" key="9">
    <source>
        <dbReference type="ARBA" id="ARBA00023077"/>
    </source>
</evidence>
<keyword evidence="14" id="KW-1185">Reference proteome</keyword>
<evidence type="ECO:0000259" key="12">
    <source>
        <dbReference type="Pfam" id="PF00593"/>
    </source>
</evidence>
<accession>A0A091C639</accession>
<dbReference type="InterPro" id="IPR000531">
    <property type="entry name" value="Beta-barrel_TonB"/>
</dbReference>
<dbReference type="PANTHER" id="PTHR32552:SF68">
    <property type="entry name" value="FERRICHROME OUTER MEMBRANE TRANSPORTER_PHAGE RECEPTOR"/>
    <property type="match status" value="1"/>
</dbReference>
<dbReference type="Pfam" id="PF00593">
    <property type="entry name" value="TonB_dep_Rec_b-barrel"/>
    <property type="match status" value="1"/>
</dbReference>
<evidence type="ECO:0000256" key="10">
    <source>
        <dbReference type="ARBA" id="ARBA00023136"/>
    </source>
</evidence>
<dbReference type="OrthoDB" id="9760620at2"/>
<name>A0A091C639_9GAMM</name>
<evidence type="ECO:0000313" key="13">
    <source>
        <dbReference type="EMBL" id="KFN52115.1"/>
    </source>
</evidence>
<evidence type="ECO:0000256" key="5">
    <source>
        <dbReference type="ARBA" id="ARBA00022692"/>
    </source>
</evidence>
<feature type="domain" description="TonB-dependent receptor-like beta-barrel" evidence="12">
    <location>
        <begin position="64"/>
        <end position="465"/>
    </location>
</feature>
<dbReference type="GO" id="GO:0009279">
    <property type="term" value="C:cell outer membrane"/>
    <property type="evidence" value="ECO:0007669"/>
    <property type="project" value="UniProtKB-SubCell"/>
</dbReference>
<evidence type="ECO:0000256" key="4">
    <source>
        <dbReference type="ARBA" id="ARBA00022496"/>
    </source>
</evidence>
<reference evidence="13 14" key="1">
    <citation type="submission" date="2013-09" db="EMBL/GenBank/DDBJ databases">
        <title>Genome sequencing of Arenimonas malthae.</title>
        <authorList>
            <person name="Chen F."/>
            <person name="Wang G."/>
        </authorList>
    </citation>
    <scope>NUCLEOTIDE SEQUENCE [LARGE SCALE GENOMIC DNA]</scope>
    <source>
        <strain evidence="13 14">CC-JY-1</strain>
    </source>
</reference>
<dbReference type="Proteomes" id="UP000029392">
    <property type="component" value="Unassembled WGS sequence"/>
</dbReference>
<evidence type="ECO:0000256" key="8">
    <source>
        <dbReference type="ARBA" id="ARBA00023065"/>
    </source>
</evidence>
<keyword evidence="2" id="KW-0813">Transport</keyword>
<keyword evidence="5" id="KW-0812">Transmembrane</keyword>
<dbReference type="GO" id="GO:0015344">
    <property type="term" value="F:siderophore uptake transmembrane transporter activity"/>
    <property type="evidence" value="ECO:0007669"/>
    <property type="project" value="TreeGrafter"/>
</dbReference>
<proteinExistence type="predicted"/>
<organism evidence="13 14">
    <name type="scientific">Arenimonas malthae CC-JY-1</name>
    <dbReference type="NCBI Taxonomy" id="1384054"/>
    <lineage>
        <taxon>Bacteria</taxon>
        <taxon>Pseudomonadati</taxon>
        <taxon>Pseudomonadota</taxon>
        <taxon>Gammaproteobacteria</taxon>
        <taxon>Lysobacterales</taxon>
        <taxon>Lysobacteraceae</taxon>
        <taxon>Arenimonas</taxon>
    </lineage>
</organism>
<evidence type="ECO:0000256" key="6">
    <source>
        <dbReference type="ARBA" id="ARBA00022729"/>
    </source>
</evidence>
<comment type="caution">
    <text evidence="13">The sequence shown here is derived from an EMBL/GenBank/DDBJ whole genome shotgun (WGS) entry which is preliminary data.</text>
</comment>